<name>A0A502CTV4_9MICO</name>
<evidence type="ECO:0000313" key="1">
    <source>
        <dbReference type="EMBL" id="TPG17055.1"/>
    </source>
</evidence>
<dbReference type="Proteomes" id="UP000317722">
    <property type="component" value="Unassembled WGS sequence"/>
</dbReference>
<accession>A0A502CTV4</accession>
<reference evidence="1 2" key="1">
    <citation type="journal article" date="2019" name="Environ. Microbiol.">
        <title>Species interactions and distinct microbial communities in high Arctic permafrost affected cryosols are associated with the CH4 and CO2 gas fluxes.</title>
        <authorList>
            <person name="Altshuler I."/>
            <person name="Hamel J."/>
            <person name="Turney S."/>
            <person name="Magnuson E."/>
            <person name="Levesque R."/>
            <person name="Greer C."/>
            <person name="Whyte L.G."/>
        </authorList>
    </citation>
    <scope>NUCLEOTIDE SEQUENCE [LARGE SCALE GENOMIC DNA]</scope>
    <source>
        <strain evidence="1 2">S9.3A</strain>
    </source>
</reference>
<proteinExistence type="predicted"/>
<dbReference type="EMBL" id="RCZM01000003">
    <property type="protein sequence ID" value="TPG17055.1"/>
    <property type="molecule type" value="Genomic_DNA"/>
</dbReference>
<dbReference type="RefSeq" id="WP_140739784.1">
    <property type="nucleotide sequence ID" value="NZ_RCZM01000003.1"/>
</dbReference>
<comment type="caution">
    <text evidence="1">The sequence shown here is derived from an EMBL/GenBank/DDBJ whole genome shotgun (WGS) entry which is preliminary data.</text>
</comment>
<dbReference type="OrthoDB" id="9823458at2"/>
<dbReference type="AlphaFoldDB" id="A0A502CTV4"/>
<gene>
    <name evidence="1" type="ORF">EAH86_09775</name>
</gene>
<evidence type="ECO:0000313" key="2">
    <source>
        <dbReference type="Proteomes" id="UP000317722"/>
    </source>
</evidence>
<organism evidence="1 2">
    <name type="scientific">Pedococcus bigeumensis</name>
    <dbReference type="NCBI Taxonomy" id="433644"/>
    <lineage>
        <taxon>Bacteria</taxon>
        <taxon>Bacillati</taxon>
        <taxon>Actinomycetota</taxon>
        <taxon>Actinomycetes</taxon>
        <taxon>Micrococcales</taxon>
        <taxon>Intrasporangiaceae</taxon>
        <taxon>Pedococcus</taxon>
    </lineage>
</organism>
<sequence>MTILVTEPPVGTIPHLSVAGRFHIDNGSLAVNLPPDVRRIGIIALTILETMGKDLRVTGGNAVRNEEHIKYAPIWVAAHGLDRIAVLNGQRVTAAMAGHLRTLFGQHAQIIAVCESGTSRRTLRLLKRDGAAATTLDWDDFLTSNPVRQQQAPTEAPTDGYTLDDLPHVDFLVFRHTAQTITTPAMFATIDKDYTTAFKAATQIEPNLETVLDDIARITWNAHSTASILVTVKAFQAALFRRGWLLRARADQLLGTLCSVRHPRATDRDWKALRAYIRPERSATAALFLLNVPAADIPTLTLKEVENALTDGALRGAPIPEAARPLLIAEALRRHAENQSPDGPFLTLPPGNPRRHLEFIIDARRDLGLPIDGRTIRTENDTHRTRTLYNLGLDLGSLT</sequence>
<protein>
    <submittedName>
        <fullName evidence="1">Uncharacterized protein</fullName>
    </submittedName>
</protein>
<keyword evidence="2" id="KW-1185">Reference proteome</keyword>